<feature type="compositionally biased region" description="Basic and acidic residues" evidence="1">
    <location>
        <begin position="1"/>
        <end position="12"/>
    </location>
</feature>
<organism evidence="2 3">
    <name type="scientific">Streptomonospora wellingtoniae</name>
    <dbReference type="NCBI Taxonomy" id="3075544"/>
    <lineage>
        <taxon>Bacteria</taxon>
        <taxon>Bacillati</taxon>
        <taxon>Actinomycetota</taxon>
        <taxon>Actinomycetes</taxon>
        <taxon>Streptosporangiales</taxon>
        <taxon>Nocardiopsidaceae</taxon>
        <taxon>Streptomonospora</taxon>
    </lineage>
</organism>
<accession>A0ABU2L0A0</accession>
<keyword evidence="3" id="KW-1185">Reference proteome</keyword>
<evidence type="ECO:0000313" key="2">
    <source>
        <dbReference type="EMBL" id="MDT0304990.1"/>
    </source>
</evidence>
<dbReference type="Proteomes" id="UP001183226">
    <property type="component" value="Unassembled WGS sequence"/>
</dbReference>
<comment type="caution">
    <text evidence="2">The sequence shown here is derived from an EMBL/GenBank/DDBJ whole genome shotgun (WGS) entry which is preliminary data.</text>
</comment>
<dbReference type="RefSeq" id="WP_311547503.1">
    <property type="nucleotide sequence ID" value="NZ_JAVREK010000033.1"/>
</dbReference>
<evidence type="ECO:0000313" key="3">
    <source>
        <dbReference type="Proteomes" id="UP001183226"/>
    </source>
</evidence>
<sequence length="197" mass="20566">MPDDDKFTRDHGPGWTGATRALVRDRPRNELSFGDGDSDPSGGPGAPRLSNHPDTDAAIKRALEGTVKGLGSPDLNAAADNLRTIAQGLSAGTLDPDELCSGPSASGAEALAGQAVRTLAATRNAEDLMAMSSDELTEDLAIEFLRGVGRRYGIDRVAPFDLSDSILDSFDALDLLSGFDMFLLGPLVRGLVGDLLG</sequence>
<feature type="region of interest" description="Disordered" evidence="1">
    <location>
        <begin position="1"/>
        <end position="53"/>
    </location>
</feature>
<dbReference type="EMBL" id="JAVREK010000033">
    <property type="protein sequence ID" value="MDT0304990.1"/>
    <property type="molecule type" value="Genomic_DNA"/>
</dbReference>
<evidence type="ECO:0000256" key="1">
    <source>
        <dbReference type="SAM" id="MobiDB-lite"/>
    </source>
</evidence>
<reference evidence="3" key="1">
    <citation type="submission" date="2023-07" db="EMBL/GenBank/DDBJ databases">
        <title>30 novel species of actinomycetes from the DSMZ collection.</title>
        <authorList>
            <person name="Nouioui I."/>
        </authorList>
    </citation>
    <scope>NUCLEOTIDE SEQUENCE [LARGE SCALE GENOMIC DNA]</scope>
    <source>
        <strain evidence="3">DSM 45055</strain>
    </source>
</reference>
<proteinExistence type="predicted"/>
<evidence type="ECO:0008006" key="4">
    <source>
        <dbReference type="Google" id="ProtNLM"/>
    </source>
</evidence>
<name>A0ABU2L0A0_9ACTN</name>
<gene>
    <name evidence="2" type="ORF">RM446_22950</name>
</gene>
<protein>
    <recommendedName>
        <fullName evidence="4">Acyl carrier protein</fullName>
    </recommendedName>
</protein>